<reference evidence="1" key="1">
    <citation type="journal article" date="2023" name="Insect Mol. Biol.">
        <title>Genome sequencing provides insights into the evolution of gene families encoding plant cell wall-degrading enzymes in longhorned beetles.</title>
        <authorList>
            <person name="Shin N.R."/>
            <person name="Okamura Y."/>
            <person name="Kirsch R."/>
            <person name="Pauchet Y."/>
        </authorList>
    </citation>
    <scope>NUCLEOTIDE SEQUENCE</scope>
    <source>
        <strain evidence="1">RBIC_L_NR</strain>
    </source>
</reference>
<organism evidence="1 2">
    <name type="scientific">Rhamnusium bicolor</name>
    <dbReference type="NCBI Taxonomy" id="1586634"/>
    <lineage>
        <taxon>Eukaryota</taxon>
        <taxon>Metazoa</taxon>
        <taxon>Ecdysozoa</taxon>
        <taxon>Arthropoda</taxon>
        <taxon>Hexapoda</taxon>
        <taxon>Insecta</taxon>
        <taxon>Pterygota</taxon>
        <taxon>Neoptera</taxon>
        <taxon>Endopterygota</taxon>
        <taxon>Coleoptera</taxon>
        <taxon>Polyphaga</taxon>
        <taxon>Cucujiformia</taxon>
        <taxon>Chrysomeloidea</taxon>
        <taxon>Cerambycidae</taxon>
        <taxon>Lepturinae</taxon>
        <taxon>Rhagiini</taxon>
        <taxon>Rhamnusium</taxon>
    </lineage>
</organism>
<evidence type="ECO:0000313" key="2">
    <source>
        <dbReference type="Proteomes" id="UP001162156"/>
    </source>
</evidence>
<name>A0AAV8ZSH4_9CUCU</name>
<dbReference type="InterPro" id="IPR002088">
    <property type="entry name" value="Prenyl_trans_a"/>
</dbReference>
<keyword evidence="2" id="KW-1185">Reference proteome</keyword>
<sequence length="251" mass="29942">MTGASKKMASHNPNISDILYSELNYSQEWINCHVSEHVGYHYRQYLIKFVEQHKNIVSVFESYYNFVIKQLNLINDGEYINILVYLLGKQNKPRLLEETYSCINFISLLLYDLFIFIDKLNKLFPEHESLFYHRRFLVYHLLKLAYEYHSIEFHIRSKVIESSINTINNKNIVNSDVIVTVKSSNNDSESNQWPKLYKVPLYKIETCNLYKIVSNSEKHFVSENLNNSCTIVQIEFTKRYQKWMKYVIGFE</sequence>
<dbReference type="Proteomes" id="UP001162156">
    <property type="component" value="Unassembled WGS sequence"/>
</dbReference>
<protein>
    <recommendedName>
        <fullName evidence="3">Maturase K</fullName>
    </recommendedName>
</protein>
<accession>A0AAV8ZSH4</accession>
<dbReference type="SUPFAM" id="SSF48439">
    <property type="entry name" value="Protein prenylyltransferase"/>
    <property type="match status" value="1"/>
</dbReference>
<evidence type="ECO:0000313" key="1">
    <source>
        <dbReference type="EMBL" id="KAJ8970454.1"/>
    </source>
</evidence>
<gene>
    <name evidence="1" type="ORF">NQ314_001226</name>
</gene>
<dbReference type="GO" id="GO:0008318">
    <property type="term" value="F:protein prenyltransferase activity"/>
    <property type="evidence" value="ECO:0007669"/>
    <property type="project" value="InterPro"/>
</dbReference>
<dbReference type="Pfam" id="PF01239">
    <property type="entry name" value="PPTA"/>
    <property type="match status" value="1"/>
</dbReference>
<comment type="caution">
    <text evidence="1">The sequence shown here is derived from an EMBL/GenBank/DDBJ whole genome shotgun (WGS) entry which is preliminary data.</text>
</comment>
<proteinExistence type="predicted"/>
<dbReference type="EMBL" id="JANEYF010000350">
    <property type="protein sequence ID" value="KAJ8970454.1"/>
    <property type="molecule type" value="Genomic_DNA"/>
</dbReference>
<evidence type="ECO:0008006" key="3">
    <source>
        <dbReference type="Google" id="ProtNLM"/>
    </source>
</evidence>
<dbReference type="AlphaFoldDB" id="A0AAV8ZSH4"/>